<dbReference type="Pfam" id="PF00829">
    <property type="entry name" value="Ribosomal_L21p"/>
    <property type="match status" value="1"/>
</dbReference>
<name>A0A1G2L7B9_9BACT</name>
<proteinExistence type="inferred from homology"/>
<evidence type="ECO:0000313" key="7">
    <source>
        <dbReference type="Proteomes" id="UP000176510"/>
    </source>
</evidence>
<dbReference type="InterPro" id="IPR001787">
    <property type="entry name" value="Ribosomal_bL21"/>
</dbReference>
<dbReference type="EMBL" id="MHQR01000034">
    <property type="protein sequence ID" value="OHA06691.1"/>
    <property type="molecule type" value="Genomic_DNA"/>
</dbReference>
<dbReference type="GO" id="GO:0003735">
    <property type="term" value="F:structural constituent of ribosome"/>
    <property type="evidence" value="ECO:0007669"/>
    <property type="project" value="InterPro"/>
</dbReference>
<reference evidence="6 7" key="1">
    <citation type="journal article" date="2016" name="Nat. Commun.">
        <title>Thousands of microbial genomes shed light on interconnected biogeochemical processes in an aquifer system.</title>
        <authorList>
            <person name="Anantharaman K."/>
            <person name="Brown C.T."/>
            <person name="Hug L.A."/>
            <person name="Sharon I."/>
            <person name="Castelle C.J."/>
            <person name="Probst A.J."/>
            <person name="Thomas B.C."/>
            <person name="Singh A."/>
            <person name="Wilkins M.J."/>
            <person name="Karaoz U."/>
            <person name="Brodie E.L."/>
            <person name="Williams K.H."/>
            <person name="Hubbard S.S."/>
            <person name="Banfield J.F."/>
        </authorList>
    </citation>
    <scope>NUCLEOTIDE SEQUENCE [LARGE SCALE GENOMIC DNA]</scope>
</reference>
<dbReference type="GO" id="GO:1990904">
    <property type="term" value="C:ribonucleoprotein complex"/>
    <property type="evidence" value="ECO:0007669"/>
    <property type="project" value="UniProtKB-KW"/>
</dbReference>
<dbReference type="PANTHER" id="PTHR21349:SF0">
    <property type="entry name" value="LARGE RIBOSOMAL SUBUNIT PROTEIN BL21M"/>
    <property type="match status" value="1"/>
</dbReference>
<evidence type="ECO:0000256" key="5">
    <source>
        <dbReference type="RuleBase" id="RU000562"/>
    </source>
</evidence>
<evidence type="ECO:0000256" key="2">
    <source>
        <dbReference type="ARBA" id="ARBA00022980"/>
    </source>
</evidence>
<dbReference type="GO" id="GO:0005840">
    <property type="term" value="C:ribosome"/>
    <property type="evidence" value="ECO:0007669"/>
    <property type="project" value="UniProtKB-KW"/>
</dbReference>
<keyword evidence="3 4" id="KW-0687">Ribonucleoprotein</keyword>
<organism evidence="6 7">
    <name type="scientific">Candidatus Sungbacteria bacterium RIFCSPLOWO2_01_FULL_54_21</name>
    <dbReference type="NCBI Taxonomy" id="1802279"/>
    <lineage>
        <taxon>Bacteria</taxon>
        <taxon>Candidatus Sungiibacteriota</taxon>
    </lineage>
</organism>
<dbReference type="GO" id="GO:0006412">
    <property type="term" value="P:translation"/>
    <property type="evidence" value="ECO:0007669"/>
    <property type="project" value="UniProtKB-UniRule"/>
</dbReference>
<dbReference type="SUPFAM" id="SSF141091">
    <property type="entry name" value="L21p-like"/>
    <property type="match status" value="1"/>
</dbReference>
<evidence type="ECO:0000256" key="4">
    <source>
        <dbReference type="HAMAP-Rule" id="MF_01363"/>
    </source>
</evidence>
<dbReference type="InterPro" id="IPR036164">
    <property type="entry name" value="bL21-like_sf"/>
</dbReference>
<evidence type="ECO:0000313" key="6">
    <source>
        <dbReference type="EMBL" id="OHA06691.1"/>
    </source>
</evidence>
<protein>
    <recommendedName>
        <fullName evidence="4">Large ribosomal subunit protein bL21</fullName>
    </recommendedName>
</protein>
<dbReference type="AlphaFoldDB" id="A0A1G2L7B9"/>
<keyword evidence="2 4" id="KW-0689">Ribosomal protein</keyword>
<keyword evidence="4 5" id="KW-0699">rRNA-binding</keyword>
<dbReference type="GO" id="GO:0005737">
    <property type="term" value="C:cytoplasm"/>
    <property type="evidence" value="ECO:0007669"/>
    <property type="project" value="UniProtKB-ARBA"/>
</dbReference>
<dbReference type="InterPro" id="IPR028909">
    <property type="entry name" value="bL21-like"/>
</dbReference>
<dbReference type="STRING" id="1802279.A3B34_02330"/>
<dbReference type="NCBIfam" id="TIGR00061">
    <property type="entry name" value="L21"/>
    <property type="match status" value="1"/>
</dbReference>
<evidence type="ECO:0000256" key="1">
    <source>
        <dbReference type="ARBA" id="ARBA00008563"/>
    </source>
</evidence>
<comment type="similarity">
    <text evidence="1 4 5">Belongs to the bacterial ribosomal protein bL21 family.</text>
</comment>
<dbReference type="Proteomes" id="UP000176510">
    <property type="component" value="Unassembled WGS sequence"/>
</dbReference>
<dbReference type="GO" id="GO:0019843">
    <property type="term" value="F:rRNA binding"/>
    <property type="evidence" value="ECO:0007669"/>
    <property type="project" value="UniProtKB-UniRule"/>
</dbReference>
<sequence length="105" mass="11886">MQHAVIKTGGKQYLVAPGQKLKIERMDAKEGGMISFDEVLLIMGDHDTVSIGAPIVKDAKVEAKVIKQGRDKKVIVFKYRPKARHRKKQGHRQHFTEVEIQKIIA</sequence>
<dbReference type="PANTHER" id="PTHR21349">
    <property type="entry name" value="50S RIBOSOMAL PROTEIN L21"/>
    <property type="match status" value="1"/>
</dbReference>
<gene>
    <name evidence="4" type="primary">rplU</name>
    <name evidence="6" type="ORF">A3B34_02330</name>
</gene>
<comment type="function">
    <text evidence="4 5">This protein binds to 23S rRNA in the presence of protein L20.</text>
</comment>
<evidence type="ECO:0000256" key="3">
    <source>
        <dbReference type="ARBA" id="ARBA00023274"/>
    </source>
</evidence>
<dbReference type="HAMAP" id="MF_01363">
    <property type="entry name" value="Ribosomal_bL21"/>
    <property type="match status" value="1"/>
</dbReference>
<comment type="subunit">
    <text evidence="4">Part of the 50S ribosomal subunit. Contacts protein L20.</text>
</comment>
<comment type="caution">
    <text evidence="6">The sequence shown here is derived from an EMBL/GenBank/DDBJ whole genome shotgun (WGS) entry which is preliminary data.</text>
</comment>
<keyword evidence="4 5" id="KW-0694">RNA-binding</keyword>
<accession>A0A1G2L7B9</accession>